<proteinExistence type="predicted"/>
<sequence length="579" mass="65074">MFALKNVPLYFILILAPVLLHVDRSLPGITAGFAGMLLLLVCLVVFPGSRRCRFNLLDLFFLLFVTWYTGRTVGIGSSIFAWKLLLGGAAIMLYVYVRNTGVRVYYFDVLFVAGIFQAMWFWAQSRGWLPSYHYLYPGTGGFMNPAILAVFLAIACLAGLVGFYRREKFYSRCSRGIGIVLLLITLGFLGSRAAWVGLGIGILWSVLTGREWGVARFFGNIREKYRIGKYIFLLLAIVVPVSMIYVLYLVHPASVQGRFLIWRVVGTIFRDAPWFGCGSFSAAYMPAQGAWFEMHPDSPFVSVAGNNEYAFNEFLRVACETGSVGLLLFVGVVVMGLYFAAKGNRVSRFAGGVLVVILGFGLFSYPLSVELVSAVAIISLAIIARDARHAREWIVDLDMSFAFILRIAVVLFLFVLSIEYYHEKKADILLTEAREVFSRMKTSELKVCYERLGGNPDFVLRYGRTLYTRGDLLNAQPVLEKGLSLRPTSELASDLGKCYFYQGRWKDAEQKYRLAANMIPNYIVPHHLLFKLYRLKGMPEEAGREARQMLTIPVKVVNSSVIRARGEARAFLEENGEQS</sequence>
<dbReference type="InterPro" id="IPR011990">
    <property type="entry name" value="TPR-like_helical_dom_sf"/>
</dbReference>
<protein>
    <submittedName>
        <fullName evidence="8">O-antigen ligase family protein</fullName>
    </submittedName>
</protein>
<accession>A0ABR7CW83</accession>
<dbReference type="RefSeq" id="WP_186974792.1">
    <property type="nucleotide sequence ID" value="NZ_JACOOH010000001.1"/>
</dbReference>
<dbReference type="Proteomes" id="UP000646484">
    <property type="component" value="Unassembled WGS sequence"/>
</dbReference>
<feature type="transmembrane region" description="Helical" evidence="6">
    <location>
        <begin position="28"/>
        <end position="47"/>
    </location>
</feature>
<feature type="repeat" description="TPR" evidence="5">
    <location>
        <begin position="489"/>
        <end position="522"/>
    </location>
</feature>
<evidence type="ECO:0000259" key="7">
    <source>
        <dbReference type="Pfam" id="PF04932"/>
    </source>
</evidence>
<evidence type="ECO:0000256" key="3">
    <source>
        <dbReference type="ARBA" id="ARBA00022989"/>
    </source>
</evidence>
<feature type="transmembrane region" description="Helical" evidence="6">
    <location>
        <begin position="142"/>
        <end position="164"/>
    </location>
</feature>
<feature type="transmembrane region" description="Helical" evidence="6">
    <location>
        <begin position="79"/>
        <end position="97"/>
    </location>
</feature>
<evidence type="ECO:0000256" key="2">
    <source>
        <dbReference type="ARBA" id="ARBA00022692"/>
    </source>
</evidence>
<keyword evidence="5" id="KW-0802">TPR repeat</keyword>
<feature type="transmembrane region" description="Helical" evidence="6">
    <location>
        <begin position="176"/>
        <end position="195"/>
    </location>
</feature>
<comment type="subcellular location">
    <subcellularLocation>
        <location evidence="1">Membrane</location>
        <topology evidence="1">Multi-pass membrane protein</topology>
    </subcellularLocation>
</comment>
<feature type="transmembrane region" description="Helical" evidence="6">
    <location>
        <begin position="104"/>
        <end position="122"/>
    </location>
</feature>
<feature type="transmembrane region" description="Helical" evidence="6">
    <location>
        <begin position="353"/>
        <end position="383"/>
    </location>
</feature>
<feature type="domain" description="O-antigen ligase-related" evidence="7">
    <location>
        <begin position="178"/>
        <end position="330"/>
    </location>
</feature>
<feature type="transmembrane region" description="Helical" evidence="6">
    <location>
        <begin position="322"/>
        <end position="341"/>
    </location>
</feature>
<dbReference type="PANTHER" id="PTHR37422">
    <property type="entry name" value="TEICHURONIC ACID BIOSYNTHESIS PROTEIN TUAE"/>
    <property type="match status" value="1"/>
</dbReference>
<dbReference type="SUPFAM" id="SSF48452">
    <property type="entry name" value="TPR-like"/>
    <property type="match status" value="1"/>
</dbReference>
<evidence type="ECO:0000256" key="4">
    <source>
        <dbReference type="ARBA" id="ARBA00023136"/>
    </source>
</evidence>
<dbReference type="InterPro" id="IPR019734">
    <property type="entry name" value="TPR_rpt"/>
</dbReference>
<feature type="transmembrane region" description="Helical" evidence="6">
    <location>
        <begin position="201"/>
        <end position="218"/>
    </location>
</feature>
<keyword evidence="4 6" id="KW-0472">Membrane</keyword>
<feature type="transmembrane region" description="Helical" evidence="6">
    <location>
        <begin position="54"/>
        <end position="73"/>
    </location>
</feature>
<dbReference type="GO" id="GO:0016874">
    <property type="term" value="F:ligase activity"/>
    <property type="evidence" value="ECO:0007669"/>
    <property type="project" value="UniProtKB-KW"/>
</dbReference>
<gene>
    <name evidence="8" type="ORF">H8S64_02350</name>
</gene>
<feature type="transmembrane region" description="Helical" evidence="6">
    <location>
        <begin position="230"/>
        <end position="250"/>
    </location>
</feature>
<evidence type="ECO:0000256" key="1">
    <source>
        <dbReference type="ARBA" id="ARBA00004141"/>
    </source>
</evidence>
<evidence type="ECO:0000313" key="8">
    <source>
        <dbReference type="EMBL" id="MBC5619933.1"/>
    </source>
</evidence>
<feature type="transmembrane region" description="Helical" evidence="6">
    <location>
        <begin position="403"/>
        <end position="421"/>
    </location>
</feature>
<keyword evidence="9" id="KW-1185">Reference proteome</keyword>
<dbReference type="Gene3D" id="1.25.40.10">
    <property type="entry name" value="Tetratricopeptide repeat domain"/>
    <property type="match status" value="1"/>
</dbReference>
<comment type="caution">
    <text evidence="8">The sequence shown here is derived from an EMBL/GenBank/DDBJ whole genome shotgun (WGS) entry which is preliminary data.</text>
</comment>
<keyword evidence="3 6" id="KW-1133">Transmembrane helix</keyword>
<name>A0ABR7CW83_9BACT</name>
<dbReference type="PANTHER" id="PTHR37422:SF13">
    <property type="entry name" value="LIPOPOLYSACCHARIDE BIOSYNTHESIS PROTEIN PA4999-RELATED"/>
    <property type="match status" value="1"/>
</dbReference>
<dbReference type="InterPro" id="IPR007016">
    <property type="entry name" value="O-antigen_ligase-rel_domated"/>
</dbReference>
<dbReference type="Pfam" id="PF04932">
    <property type="entry name" value="Wzy_C"/>
    <property type="match status" value="1"/>
</dbReference>
<dbReference type="PROSITE" id="PS50005">
    <property type="entry name" value="TPR"/>
    <property type="match status" value="1"/>
</dbReference>
<dbReference type="EMBL" id="JACOOH010000001">
    <property type="protein sequence ID" value="MBC5619933.1"/>
    <property type="molecule type" value="Genomic_DNA"/>
</dbReference>
<reference evidence="8 9" key="1">
    <citation type="submission" date="2020-08" db="EMBL/GenBank/DDBJ databases">
        <title>Genome public.</title>
        <authorList>
            <person name="Liu C."/>
            <person name="Sun Q."/>
        </authorList>
    </citation>
    <scope>NUCLEOTIDE SEQUENCE [LARGE SCALE GENOMIC DNA]</scope>
    <source>
        <strain evidence="8 9">NSJ-56</strain>
    </source>
</reference>
<organism evidence="8 9">
    <name type="scientific">Butyricimonas hominis</name>
    <dbReference type="NCBI Taxonomy" id="2763032"/>
    <lineage>
        <taxon>Bacteria</taxon>
        <taxon>Pseudomonadati</taxon>
        <taxon>Bacteroidota</taxon>
        <taxon>Bacteroidia</taxon>
        <taxon>Bacteroidales</taxon>
        <taxon>Odoribacteraceae</taxon>
        <taxon>Butyricimonas</taxon>
    </lineage>
</organism>
<evidence type="ECO:0000313" key="9">
    <source>
        <dbReference type="Proteomes" id="UP000646484"/>
    </source>
</evidence>
<evidence type="ECO:0000256" key="6">
    <source>
        <dbReference type="SAM" id="Phobius"/>
    </source>
</evidence>
<feature type="transmembrane region" description="Helical" evidence="6">
    <location>
        <begin position="7"/>
        <end position="22"/>
    </location>
</feature>
<dbReference type="InterPro" id="IPR051533">
    <property type="entry name" value="WaaL-like"/>
</dbReference>
<keyword evidence="8" id="KW-0436">Ligase</keyword>
<keyword evidence="2 6" id="KW-0812">Transmembrane</keyword>
<evidence type="ECO:0000256" key="5">
    <source>
        <dbReference type="PROSITE-ProRule" id="PRU00339"/>
    </source>
</evidence>